<evidence type="ECO:0000256" key="6">
    <source>
        <dbReference type="RuleBase" id="RU368020"/>
    </source>
</evidence>
<evidence type="ECO:0000256" key="2">
    <source>
        <dbReference type="ARBA" id="ARBA00022723"/>
    </source>
</evidence>
<dbReference type="EMBL" id="WJBE01000008">
    <property type="protein sequence ID" value="MBC3899996.1"/>
    <property type="molecule type" value="Genomic_DNA"/>
</dbReference>
<evidence type="ECO:0000256" key="3">
    <source>
        <dbReference type="ARBA" id="ARBA00022982"/>
    </source>
</evidence>
<feature type="domain" description="4Fe-4S ferredoxin-type" evidence="7">
    <location>
        <begin position="1"/>
        <end position="29"/>
    </location>
</feature>
<evidence type="ECO:0000256" key="4">
    <source>
        <dbReference type="ARBA" id="ARBA00023004"/>
    </source>
</evidence>
<keyword evidence="4 6" id="KW-0408">Iron</keyword>
<dbReference type="InterPro" id="IPR051269">
    <property type="entry name" value="Fe-S_cluster_ET"/>
</dbReference>
<protein>
    <recommendedName>
        <fullName evidence="6">Ferredoxin</fullName>
    </recommendedName>
</protein>
<evidence type="ECO:0000313" key="8">
    <source>
        <dbReference type="EMBL" id="MBC3899996.1"/>
    </source>
</evidence>
<accession>A0ABR6YXS4</accession>
<dbReference type="InterPro" id="IPR001080">
    <property type="entry name" value="3Fe4S_ferredoxin"/>
</dbReference>
<keyword evidence="2 6" id="KW-0479">Metal-binding</keyword>
<dbReference type="InterPro" id="IPR017896">
    <property type="entry name" value="4Fe4S_Fe-S-bd"/>
</dbReference>
<keyword evidence="3 6" id="KW-0249">Electron transport</keyword>
<dbReference type="PROSITE" id="PS00198">
    <property type="entry name" value="4FE4S_FER_1"/>
    <property type="match status" value="1"/>
</dbReference>
<sequence length="62" mass="6606">MKAKVDRDTCVGCGLCESVCPKVFEMNNDSIAEVIAEVITPENEACALEAQDECPVSAITVD</sequence>
<dbReference type="PRINTS" id="PR00352">
    <property type="entry name" value="3FE4SFRDOXIN"/>
</dbReference>
<gene>
    <name evidence="8" type="ORF">GH811_10245</name>
</gene>
<keyword evidence="9" id="KW-1185">Reference proteome</keyword>
<comment type="caution">
    <text evidence="8">The sequence shown here is derived from an EMBL/GenBank/DDBJ whole genome shotgun (WGS) entry which is preliminary data.</text>
</comment>
<dbReference type="Proteomes" id="UP000622405">
    <property type="component" value="Unassembled WGS sequence"/>
</dbReference>
<name>A0ABR6YXS4_9FIRM</name>
<dbReference type="PROSITE" id="PS51379">
    <property type="entry name" value="4FE4S_FER_2"/>
    <property type="match status" value="1"/>
</dbReference>
<dbReference type="PANTHER" id="PTHR36923:SF3">
    <property type="entry name" value="FERREDOXIN"/>
    <property type="match status" value="1"/>
</dbReference>
<evidence type="ECO:0000313" key="9">
    <source>
        <dbReference type="Proteomes" id="UP000622405"/>
    </source>
</evidence>
<proteinExistence type="predicted"/>
<reference evidence="8 9" key="1">
    <citation type="journal article" date="2020" name="mSystems">
        <title>Defining Genomic and Predicted Metabolic Features of the Acetobacterium Genus.</title>
        <authorList>
            <person name="Ross D.E."/>
            <person name="Marshall C.W."/>
            <person name="Gulliver D."/>
            <person name="May H.D."/>
            <person name="Norman R.S."/>
        </authorList>
    </citation>
    <scope>NUCLEOTIDE SEQUENCE [LARGE SCALE GENOMIC DNA]</scope>
    <source>
        <strain evidence="8 9">DSM 4132</strain>
    </source>
</reference>
<dbReference type="PANTHER" id="PTHR36923">
    <property type="entry name" value="FERREDOXIN"/>
    <property type="match status" value="1"/>
</dbReference>
<evidence type="ECO:0000256" key="5">
    <source>
        <dbReference type="ARBA" id="ARBA00023014"/>
    </source>
</evidence>
<evidence type="ECO:0000259" key="7">
    <source>
        <dbReference type="PROSITE" id="PS51379"/>
    </source>
</evidence>
<comment type="function">
    <text evidence="6">Ferredoxins are iron-sulfur proteins that transfer electrons in a wide variety of metabolic reactions.</text>
</comment>
<dbReference type="SUPFAM" id="SSF54862">
    <property type="entry name" value="4Fe-4S ferredoxins"/>
    <property type="match status" value="1"/>
</dbReference>
<dbReference type="InterPro" id="IPR017900">
    <property type="entry name" value="4Fe4S_Fe_S_CS"/>
</dbReference>
<dbReference type="Gene3D" id="3.30.70.20">
    <property type="match status" value="1"/>
</dbReference>
<dbReference type="Pfam" id="PF13370">
    <property type="entry name" value="Fer4_13"/>
    <property type="match status" value="1"/>
</dbReference>
<organism evidence="8 9">
    <name type="scientific">Acetobacterium malicum</name>
    <dbReference type="NCBI Taxonomy" id="52692"/>
    <lineage>
        <taxon>Bacteria</taxon>
        <taxon>Bacillati</taxon>
        <taxon>Bacillota</taxon>
        <taxon>Clostridia</taxon>
        <taxon>Eubacteriales</taxon>
        <taxon>Eubacteriaceae</taxon>
        <taxon>Acetobacterium</taxon>
    </lineage>
</organism>
<evidence type="ECO:0000256" key="1">
    <source>
        <dbReference type="ARBA" id="ARBA00022448"/>
    </source>
</evidence>
<keyword evidence="1 6" id="KW-0813">Transport</keyword>
<keyword evidence="5 6" id="KW-0411">Iron-sulfur</keyword>